<evidence type="ECO:0000313" key="15">
    <source>
        <dbReference type="EMBL" id="AEE17152.1"/>
    </source>
</evidence>
<dbReference type="InterPro" id="IPR013785">
    <property type="entry name" value="Aldolase_TIM"/>
</dbReference>
<dbReference type="EMBL" id="CP002696">
    <property type="protein sequence ID" value="AEE17152.1"/>
    <property type="molecule type" value="Genomic_DNA"/>
</dbReference>
<accession>F4LQE3</accession>
<evidence type="ECO:0000256" key="4">
    <source>
        <dbReference type="ARBA" id="ARBA00001947"/>
    </source>
</evidence>
<feature type="binding site" evidence="10 13">
    <location>
        <position position="36"/>
    </location>
    <ligand>
        <name>a divalent metal cation</name>
        <dbReference type="ChEBI" id="CHEBI:60240"/>
    </ligand>
</feature>
<sequence>MKTPLLAPSLLSADFLHLDSALKRIEQGGASFVHIDVMDGRFVPQISYGQPVVSALRPHTELPFDVHLMIEQPENHIDSFIRAGADYLTFHWENTVHHHRIIGRIHDAGKKAGIAVVPSTPIAVLEEILPYLDLVLVMTVNPGFGGQAFIPGCARKITELRRIKAERGYGFLISADGGINGQTLAAVLDAGTDVVVSGSAFFSGTLGWEL</sequence>
<dbReference type="RefSeq" id="WP_013758857.1">
    <property type="nucleotide sequence ID" value="NC_015500.1"/>
</dbReference>
<comment type="catalytic activity">
    <reaction evidence="1 10 11">
        <text>D-ribulose 5-phosphate = D-xylulose 5-phosphate</text>
        <dbReference type="Rhea" id="RHEA:13677"/>
        <dbReference type="ChEBI" id="CHEBI:57737"/>
        <dbReference type="ChEBI" id="CHEBI:58121"/>
        <dbReference type="EC" id="5.1.3.1"/>
    </reaction>
</comment>
<dbReference type="PIRSF" id="PIRSF001461">
    <property type="entry name" value="RPE"/>
    <property type="match status" value="1"/>
</dbReference>
<comment type="cofactor">
    <cofactor evidence="4">
        <name>Zn(2+)</name>
        <dbReference type="ChEBI" id="CHEBI:29105"/>
    </cofactor>
</comment>
<dbReference type="FunFam" id="3.20.20.70:FF:000004">
    <property type="entry name" value="Ribulose-phosphate 3-epimerase"/>
    <property type="match status" value="1"/>
</dbReference>
<comment type="cofactor">
    <cofactor evidence="5">
        <name>Fe(2+)</name>
        <dbReference type="ChEBI" id="CHEBI:29033"/>
    </cofactor>
</comment>
<evidence type="ECO:0000256" key="11">
    <source>
        <dbReference type="PIRNR" id="PIRNR001461"/>
    </source>
</evidence>
<comment type="function">
    <text evidence="10">Catalyzes the reversible epimerization of D-ribulose 5-phosphate to D-xylulose 5-phosphate.</text>
</comment>
<dbReference type="Gene3D" id="3.20.20.70">
    <property type="entry name" value="Aldolase class I"/>
    <property type="match status" value="1"/>
</dbReference>
<dbReference type="PANTHER" id="PTHR11749">
    <property type="entry name" value="RIBULOSE-5-PHOSPHATE-3-EPIMERASE"/>
    <property type="match status" value="1"/>
</dbReference>
<dbReference type="EC" id="5.1.3.1" evidence="7 10"/>
<dbReference type="Proteomes" id="UP000006546">
    <property type="component" value="Chromosome"/>
</dbReference>
<evidence type="ECO:0000256" key="9">
    <source>
        <dbReference type="ARBA" id="ARBA00023235"/>
    </source>
</evidence>
<dbReference type="GO" id="GO:0046872">
    <property type="term" value="F:metal ion binding"/>
    <property type="evidence" value="ECO:0007669"/>
    <property type="project" value="UniProtKB-UniRule"/>
</dbReference>
<dbReference type="KEGG" id="tbe:Trebr_1730"/>
<keyword evidence="13" id="KW-0464">Manganese</keyword>
<dbReference type="GO" id="GO:0004750">
    <property type="term" value="F:D-ribulose-phosphate 3-epimerase activity"/>
    <property type="evidence" value="ECO:0007669"/>
    <property type="project" value="UniProtKB-UniRule"/>
</dbReference>
<evidence type="ECO:0000256" key="3">
    <source>
        <dbReference type="ARBA" id="ARBA00001941"/>
    </source>
</evidence>
<keyword evidence="16" id="KW-1185">Reference proteome</keyword>
<proteinExistence type="inferred from homology"/>
<comment type="cofactor">
    <cofactor evidence="10 13">
        <name>a divalent metal cation</name>
        <dbReference type="ChEBI" id="CHEBI:60240"/>
    </cofactor>
    <text evidence="10 13">Binds 1 divalent metal cation per subunit.</text>
</comment>
<keyword evidence="8 10" id="KW-0479">Metal-binding</keyword>
<evidence type="ECO:0000256" key="10">
    <source>
        <dbReference type="HAMAP-Rule" id="MF_02227"/>
    </source>
</evidence>
<dbReference type="eggNOG" id="COG0036">
    <property type="taxonomic scope" value="Bacteria"/>
</dbReference>
<comment type="cofactor">
    <cofactor evidence="2">
        <name>Mn(2+)</name>
        <dbReference type="ChEBI" id="CHEBI:29035"/>
    </cofactor>
</comment>
<dbReference type="GO" id="GO:0005737">
    <property type="term" value="C:cytoplasm"/>
    <property type="evidence" value="ECO:0007669"/>
    <property type="project" value="UniProtKB-ARBA"/>
</dbReference>
<feature type="binding site" evidence="10 13">
    <location>
        <position position="67"/>
    </location>
    <ligand>
        <name>a divalent metal cation</name>
        <dbReference type="ChEBI" id="CHEBI:60240"/>
    </ligand>
</feature>
<dbReference type="InterPro" id="IPR000056">
    <property type="entry name" value="Ribul_P_3_epim-like"/>
</dbReference>
<dbReference type="GO" id="GO:0006098">
    <property type="term" value="P:pentose-phosphate shunt"/>
    <property type="evidence" value="ECO:0007669"/>
    <property type="project" value="UniProtKB-UniRule"/>
</dbReference>
<evidence type="ECO:0000256" key="6">
    <source>
        <dbReference type="ARBA" id="ARBA00009541"/>
    </source>
</evidence>
<evidence type="ECO:0000256" key="14">
    <source>
        <dbReference type="PIRSR" id="PIRSR001461-3"/>
    </source>
</evidence>
<evidence type="ECO:0000256" key="13">
    <source>
        <dbReference type="PIRSR" id="PIRSR001461-2"/>
    </source>
</evidence>
<dbReference type="OrthoDB" id="1645589at2"/>
<reference evidence="16" key="1">
    <citation type="submission" date="2011-04" db="EMBL/GenBank/DDBJ databases">
        <title>The complete genome of Treponema brennaborense DSM 12168.</title>
        <authorList>
            <person name="Lucas S."/>
            <person name="Han J."/>
            <person name="Lapidus A."/>
            <person name="Bruce D."/>
            <person name="Goodwin L."/>
            <person name="Pitluck S."/>
            <person name="Peters L."/>
            <person name="Kyrpides N."/>
            <person name="Mavromatis K."/>
            <person name="Ivanova N."/>
            <person name="Mikhailova N."/>
            <person name="Pagani I."/>
            <person name="Teshima H."/>
            <person name="Detter J.C."/>
            <person name="Tapia R."/>
            <person name="Han C."/>
            <person name="Land M."/>
            <person name="Hauser L."/>
            <person name="Markowitz V."/>
            <person name="Cheng J.-F."/>
            <person name="Hugenholtz P."/>
            <person name="Woyke T."/>
            <person name="Wu D."/>
            <person name="Gronow S."/>
            <person name="Wellnitz S."/>
            <person name="Brambilla E."/>
            <person name="Klenk H.-P."/>
            <person name="Eisen J.A."/>
        </authorList>
    </citation>
    <scope>NUCLEOTIDE SEQUENCE [LARGE SCALE GENOMIC DNA]</scope>
    <source>
        <strain evidence="16">DSM 12168 / CIP 105900 / DD5/3</strain>
    </source>
</reference>
<feature type="binding site" evidence="10 14">
    <location>
        <begin position="198"/>
        <end position="199"/>
    </location>
    <ligand>
        <name>substrate</name>
    </ligand>
</feature>
<feature type="binding site" evidence="10 14">
    <location>
        <position position="9"/>
    </location>
    <ligand>
        <name>substrate</name>
    </ligand>
</feature>
<feature type="active site" description="Proton donor" evidence="10 12">
    <location>
        <position position="176"/>
    </location>
</feature>
<dbReference type="NCBIfam" id="TIGR01163">
    <property type="entry name" value="rpe"/>
    <property type="match status" value="1"/>
</dbReference>
<feature type="binding site" evidence="10 14">
    <location>
        <begin position="143"/>
        <end position="146"/>
    </location>
    <ligand>
        <name>substrate</name>
    </ligand>
</feature>
<dbReference type="NCBIfam" id="NF004076">
    <property type="entry name" value="PRK05581.1-4"/>
    <property type="match status" value="1"/>
</dbReference>
<comment type="similarity">
    <text evidence="6 10 11">Belongs to the ribulose-phosphate 3-epimerase family.</text>
</comment>
<keyword evidence="13" id="KW-0170">Cobalt</keyword>
<evidence type="ECO:0000256" key="8">
    <source>
        <dbReference type="ARBA" id="ARBA00022723"/>
    </source>
</evidence>
<dbReference type="HOGENOM" id="CLU_054856_2_1_12"/>
<comment type="cofactor">
    <cofactor evidence="3">
        <name>Co(2+)</name>
        <dbReference type="ChEBI" id="CHEBI:48828"/>
    </cofactor>
</comment>
<keyword evidence="13" id="KW-0862">Zinc</keyword>
<dbReference type="PROSITE" id="PS01086">
    <property type="entry name" value="RIBUL_P_3_EPIMER_2"/>
    <property type="match status" value="1"/>
</dbReference>
<keyword evidence="9 10" id="KW-0413">Isomerase</keyword>
<name>F4LQE3_TREBD</name>
<evidence type="ECO:0000256" key="5">
    <source>
        <dbReference type="ARBA" id="ARBA00001954"/>
    </source>
</evidence>
<feature type="active site" description="Proton acceptor" evidence="10 12">
    <location>
        <position position="36"/>
    </location>
</feature>
<protein>
    <recommendedName>
        <fullName evidence="7 10">Ribulose-phosphate 3-epimerase</fullName>
        <ecNumber evidence="7 10">5.1.3.1</ecNumber>
    </recommendedName>
</protein>
<dbReference type="AlphaFoldDB" id="F4LQE3"/>
<evidence type="ECO:0000313" key="16">
    <source>
        <dbReference type="Proteomes" id="UP000006546"/>
    </source>
</evidence>
<dbReference type="SUPFAM" id="SSF51366">
    <property type="entry name" value="Ribulose-phoshate binding barrel"/>
    <property type="match status" value="1"/>
</dbReference>
<dbReference type="Pfam" id="PF00834">
    <property type="entry name" value="Ribul_P_3_epim"/>
    <property type="match status" value="1"/>
</dbReference>
<keyword evidence="10 11" id="KW-0119">Carbohydrate metabolism</keyword>
<feature type="binding site" evidence="10 13">
    <location>
        <position position="34"/>
    </location>
    <ligand>
        <name>a divalent metal cation</name>
        <dbReference type="ChEBI" id="CHEBI:60240"/>
    </ligand>
</feature>
<organism evidence="15 16">
    <name type="scientific">Treponema brennaborense (strain DSM 12168 / CIP 105900 / DD5/3)</name>
    <dbReference type="NCBI Taxonomy" id="906968"/>
    <lineage>
        <taxon>Bacteria</taxon>
        <taxon>Pseudomonadati</taxon>
        <taxon>Spirochaetota</taxon>
        <taxon>Spirochaetia</taxon>
        <taxon>Spirochaetales</taxon>
        <taxon>Treponemataceae</taxon>
        <taxon>Treponema</taxon>
    </lineage>
</organism>
<evidence type="ECO:0000256" key="7">
    <source>
        <dbReference type="ARBA" id="ARBA00013188"/>
    </source>
</evidence>
<dbReference type="STRING" id="906968.Trebr_1730"/>
<evidence type="ECO:0000256" key="12">
    <source>
        <dbReference type="PIRSR" id="PIRSR001461-1"/>
    </source>
</evidence>
<comment type="pathway">
    <text evidence="10">Carbohydrate degradation.</text>
</comment>
<gene>
    <name evidence="10" type="primary">rpe</name>
    <name evidence="15" type="ordered locus">Trebr_1730</name>
</gene>
<feature type="binding site" evidence="10 14">
    <location>
        <position position="67"/>
    </location>
    <ligand>
        <name>substrate</name>
    </ligand>
</feature>
<feature type="binding site" evidence="14">
    <location>
        <position position="178"/>
    </location>
    <ligand>
        <name>substrate</name>
    </ligand>
</feature>
<feature type="binding site" evidence="10 13">
    <location>
        <position position="176"/>
    </location>
    <ligand>
        <name>a divalent metal cation</name>
        <dbReference type="ChEBI" id="CHEBI:60240"/>
    </ligand>
</feature>
<dbReference type="CDD" id="cd00429">
    <property type="entry name" value="RPE"/>
    <property type="match status" value="1"/>
</dbReference>
<dbReference type="InterPro" id="IPR011060">
    <property type="entry name" value="RibuloseP-bd_barrel"/>
</dbReference>
<evidence type="ECO:0000256" key="1">
    <source>
        <dbReference type="ARBA" id="ARBA00001782"/>
    </source>
</evidence>
<dbReference type="HAMAP" id="MF_02227">
    <property type="entry name" value="RPE"/>
    <property type="match status" value="1"/>
</dbReference>
<evidence type="ECO:0000256" key="2">
    <source>
        <dbReference type="ARBA" id="ARBA00001936"/>
    </source>
</evidence>
<dbReference type="GO" id="GO:0019323">
    <property type="term" value="P:pentose catabolic process"/>
    <property type="evidence" value="ECO:0007669"/>
    <property type="project" value="UniProtKB-UniRule"/>
</dbReference>
<dbReference type="InterPro" id="IPR026019">
    <property type="entry name" value="Ribul_P_3_epim"/>
</dbReference>
<feature type="binding site" evidence="10">
    <location>
        <begin position="176"/>
        <end position="178"/>
    </location>
    <ligand>
        <name>substrate</name>
    </ligand>
</feature>